<dbReference type="EMBL" id="JAOTEM010000001">
    <property type="protein sequence ID" value="MCU7616409.1"/>
    <property type="molecule type" value="Genomic_DNA"/>
</dbReference>
<keyword evidence="2" id="KW-1185">Reference proteome</keyword>
<evidence type="ECO:0000313" key="2">
    <source>
        <dbReference type="Proteomes" id="UP001208649"/>
    </source>
</evidence>
<dbReference type="RefSeq" id="WP_263001859.1">
    <property type="nucleotide sequence ID" value="NZ_JAOTEM010000001.1"/>
</dbReference>
<comment type="caution">
    <text evidence="1">The sequence shown here is derived from an EMBL/GenBank/DDBJ whole genome shotgun (WGS) entry which is preliminary data.</text>
</comment>
<organism evidence="1 2">
    <name type="scientific">Chryseobacterium edaphi</name>
    <dbReference type="NCBI Taxonomy" id="2976532"/>
    <lineage>
        <taxon>Bacteria</taxon>
        <taxon>Pseudomonadati</taxon>
        <taxon>Bacteroidota</taxon>
        <taxon>Flavobacteriia</taxon>
        <taxon>Flavobacteriales</taxon>
        <taxon>Weeksellaceae</taxon>
        <taxon>Chryseobacterium group</taxon>
        <taxon>Chryseobacterium</taxon>
    </lineage>
</organism>
<proteinExistence type="predicted"/>
<protein>
    <submittedName>
        <fullName evidence="1">Peptidylprolyl isomerase</fullName>
    </submittedName>
</protein>
<evidence type="ECO:0000313" key="1">
    <source>
        <dbReference type="EMBL" id="MCU7616409.1"/>
    </source>
</evidence>
<name>A0ABT2W379_9FLAO</name>
<reference evidence="2" key="1">
    <citation type="submission" date="2023-07" db="EMBL/GenBank/DDBJ databases">
        <title>Chryseobacterium sp. strain PBS4-4 Genome sequencing and assembly.</title>
        <authorList>
            <person name="Jung Y."/>
        </authorList>
    </citation>
    <scope>NUCLEOTIDE SEQUENCE [LARGE SCALE GENOMIC DNA]</scope>
    <source>
        <strain evidence="2">PBS4-4</strain>
    </source>
</reference>
<accession>A0ABT2W379</accession>
<keyword evidence="1" id="KW-0413">Isomerase</keyword>
<dbReference type="Proteomes" id="UP001208649">
    <property type="component" value="Unassembled WGS sequence"/>
</dbReference>
<dbReference type="GO" id="GO:0016853">
    <property type="term" value="F:isomerase activity"/>
    <property type="evidence" value="ECO:0007669"/>
    <property type="project" value="UniProtKB-KW"/>
</dbReference>
<gene>
    <name evidence="1" type="ORF">NZ698_04305</name>
</gene>
<sequence length="152" mass="17709">MKKIAIILSFIAFQISFAQKVKKAEVIKDNRTTEQKLELDKKQKELFNGKFEQFIKALKASDKATMESMISDKTKSKVTDKVYEKLSKDIDFSRKLMMYKTGYQSFMTGENFPMIQYKYADDQTKPDPKEIITAVFEENGKIMGIKPYKQTK</sequence>